<dbReference type="InterPro" id="IPR052732">
    <property type="entry name" value="Cell-binding_unc_protein"/>
</dbReference>
<dbReference type="Pfam" id="PF01636">
    <property type="entry name" value="APH"/>
    <property type="match status" value="1"/>
</dbReference>
<dbReference type="Gene3D" id="3.40.50.300">
    <property type="entry name" value="P-loop containing nucleotide triphosphate hydrolases"/>
    <property type="match status" value="1"/>
</dbReference>
<comment type="caution">
    <text evidence="2">The sequence shown here is derived from an EMBL/GenBank/DDBJ whole genome shotgun (WGS) entry which is preliminary data.</text>
</comment>
<dbReference type="SUPFAM" id="SSF56112">
    <property type="entry name" value="Protein kinase-like (PK-like)"/>
    <property type="match status" value="1"/>
</dbReference>
<name>A0A1J5QAS9_9ZZZZ</name>
<dbReference type="Gene3D" id="3.90.1200.10">
    <property type="match status" value="1"/>
</dbReference>
<dbReference type="SUPFAM" id="SSF52540">
    <property type="entry name" value="P-loop containing nucleoside triphosphate hydrolases"/>
    <property type="match status" value="1"/>
</dbReference>
<protein>
    <submittedName>
        <fullName evidence="2">Zeta toxin</fullName>
    </submittedName>
</protein>
<dbReference type="InterPro" id="IPR027417">
    <property type="entry name" value="P-loop_NTPase"/>
</dbReference>
<dbReference type="InterPro" id="IPR002575">
    <property type="entry name" value="Aminoglycoside_PTrfase"/>
</dbReference>
<organism evidence="2">
    <name type="scientific">mine drainage metagenome</name>
    <dbReference type="NCBI Taxonomy" id="410659"/>
    <lineage>
        <taxon>unclassified sequences</taxon>
        <taxon>metagenomes</taxon>
        <taxon>ecological metagenomes</taxon>
    </lineage>
</organism>
<dbReference type="PANTHER" id="PTHR43883">
    <property type="entry name" value="SLR0207 PROTEIN"/>
    <property type="match status" value="1"/>
</dbReference>
<evidence type="ECO:0000259" key="1">
    <source>
        <dbReference type="Pfam" id="PF01636"/>
    </source>
</evidence>
<proteinExistence type="predicted"/>
<dbReference type="EMBL" id="MLJW01001054">
    <property type="protein sequence ID" value="OIQ80488.1"/>
    <property type="molecule type" value="Genomic_DNA"/>
</dbReference>
<feature type="domain" description="Aminoglycoside phosphotransferase" evidence="1">
    <location>
        <begin position="101"/>
        <end position="277"/>
    </location>
</feature>
<accession>A0A1J5QAS9</accession>
<gene>
    <name evidence="2" type="ORF">GALL_377620</name>
</gene>
<dbReference type="AlphaFoldDB" id="A0A1J5QAS9"/>
<dbReference type="InterPro" id="IPR011009">
    <property type="entry name" value="Kinase-like_dom_sf"/>
</dbReference>
<reference evidence="2" key="1">
    <citation type="submission" date="2016-10" db="EMBL/GenBank/DDBJ databases">
        <title>Sequence of Gallionella enrichment culture.</title>
        <authorList>
            <person name="Poehlein A."/>
            <person name="Muehling M."/>
            <person name="Daniel R."/>
        </authorList>
    </citation>
    <scope>NUCLEOTIDE SEQUENCE</scope>
</reference>
<dbReference type="PANTHER" id="PTHR43883:SF1">
    <property type="entry name" value="GLUCONOKINASE"/>
    <property type="match status" value="1"/>
</dbReference>
<dbReference type="Pfam" id="PF13671">
    <property type="entry name" value="AAA_33"/>
    <property type="match status" value="1"/>
</dbReference>
<evidence type="ECO:0000313" key="2">
    <source>
        <dbReference type="EMBL" id="OIQ80488.1"/>
    </source>
</evidence>
<sequence length="531" mass="59635">MREMTPHQRQLVEALCDPARYPHAARRVRLVETHISWVLLAGRYAYKIKKALDLGFLDFTTLARRRFYCEEEIRLNRRLAPQLYLDVVAIGGSPQSPVLGEDDPAIEYAVRMRRFAASKQMDRQLALALVTPTHIDRLATLIARFHAGLPTAPQDSPFGTPREIQAPARQNFDQLAPLLEPADLALLERLRAAIEGEYAACAPWMERRRREGWVRECHGDLHLGNIVLIRGQPTPFDGIEFNPALRWIDVMSEVAFLVMDLLDRSRPDLAFRFLNGYLELTGDYAGVNLLRFYLAYRAMVRAKISAIFARQRDTRPEPAGRAMAACHGYLALASKCLAPQRPALIITHGLPGSGKTTVAQAALERLQAVRIRSDVERKRLFGLAPLERSRSGVGDGIYSAEGTQRTYARLHQLARDLLTAGFPVIVDAAFLRQAEREQFRQLACEMGLPFVMLNIRSAPAILRQRILQRMTRAKDASEADLQVLQVLQAAQEPLMPEELACTVDFLDGDMTGNEASWSALKKLTAPQDPSQ</sequence>